<dbReference type="EMBL" id="DVFJ01000036">
    <property type="protein sequence ID" value="HIQ72561.1"/>
    <property type="molecule type" value="Genomic_DNA"/>
</dbReference>
<evidence type="ECO:0000256" key="6">
    <source>
        <dbReference type="ARBA" id="ARBA00023306"/>
    </source>
</evidence>
<reference evidence="9" key="2">
    <citation type="journal article" date="2021" name="PeerJ">
        <title>Extensive microbial diversity within the chicken gut microbiome revealed by metagenomics and culture.</title>
        <authorList>
            <person name="Gilroy R."/>
            <person name="Ravi A."/>
            <person name="Getino M."/>
            <person name="Pursley I."/>
            <person name="Horton D.L."/>
            <person name="Alikhan N.F."/>
            <person name="Baker D."/>
            <person name="Gharbi K."/>
            <person name="Hall N."/>
            <person name="Watson M."/>
            <person name="Adriaenssens E.M."/>
            <person name="Foster-Nyarko E."/>
            <person name="Jarju S."/>
            <person name="Secka A."/>
            <person name="Antonio M."/>
            <person name="Oren A."/>
            <person name="Chaudhuri R.R."/>
            <person name="La Ragione R."/>
            <person name="Hildebrand F."/>
            <person name="Pallen M.J."/>
        </authorList>
    </citation>
    <scope>NUCLEOTIDE SEQUENCE</scope>
    <source>
        <strain evidence="9">ChiSxjej2B14-6234</strain>
    </source>
</reference>
<keyword evidence="4" id="KW-0132">Cell division</keyword>
<dbReference type="PANTHER" id="PTHR35794">
    <property type="entry name" value="CELL DIVISION PROTEIN DIVIVA"/>
    <property type="match status" value="1"/>
</dbReference>
<keyword evidence="5 7" id="KW-0175">Coiled coil</keyword>
<evidence type="ECO:0000256" key="3">
    <source>
        <dbReference type="ARBA" id="ARBA00022490"/>
    </source>
</evidence>
<dbReference type="GO" id="GO:0051301">
    <property type="term" value="P:cell division"/>
    <property type="evidence" value="ECO:0007669"/>
    <property type="project" value="UniProtKB-KW"/>
</dbReference>
<dbReference type="GO" id="GO:0005737">
    <property type="term" value="C:cytoplasm"/>
    <property type="evidence" value="ECO:0007669"/>
    <property type="project" value="UniProtKB-SubCell"/>
</dbReference>
<comment type="subcellular location">
    <subcellularLocation>
        <location evidence="1">Cytoplasm</location>
    </subcellularLocation>
</comment>
<name>A0A9D1CR41_9FIRM</name>
<evidence type="ECO:0000313" key="9">
    <source>
        <dbReference type="EMBL" id="HIQ72561.1"/>
    </source>
</evidence>
<protein>
    <submittedName>
        <fullName evidence="9">DivIVA domain-containing protein</fullName>
    </submittedName>
</protein>
<evidence type="ECO:0000256" key="8">
    <source>
        <dbReference type="SAM" id="MobiDB-lite"/>
    </source>
</evidence>
<feature type="compositionally biased region" description="Basic and acidic residues" evidence="8">
    <location>
        <begin position="56"/>
        <end position="71"/>
    </location>
</feature>
<evidence type="ECO:0000256" key="1">
    <source>
        <dbReference type="ARBA" id="ARBA00004496"/>
    </source>
</evidence>
<evidence type="ECO:0000256" key="5">
    <source>
        <dbReference type="ARBA" id="ARBA00023054"/>
    </source>
</evidence>
<keyword evidence="6" id="KW-0131">Cell cycle</keyword>
<dbReference type="NCBIfam" id="TIGR03544">
    <property type="entry name" value="DivI1A_domain"/>
    <property type="match status" value="1"/>
</dbReference>
<feature type="coiled-coil region" evidence="7">
    <location>
        <begin position="99"/>
        <end position="137"/>
    </location>
</feature>
<dbReference type="InterPro" id="IPR007793">
    <property type="entry name" value="DivIVA_fam"/>
</dbReference>
<dbReference type="Gene3D" id="6.10.250.660">
    <property type="match status" value="1"/>
</dbReference>
<evidence type="ECO:0000256" key="4">
    <source>
        <dbReference type="ARBA" id="ARBA00022618"/>
    </source>
</evidence>
<sequence length="159" mass="18019">MAVTIEMIQEKEFRRQANGYDTNEVDDLLDDIMDEMEAREHELKDLRARLAQAQADAEKAPRAAEPKDDSESARVLLANAQRVYDQTVADAQNRAAEILAKAQEDADRAAANARKETQSLNDQLDTLRSAVADYRARFQRLVDDQMHVLKAETELFKAK</sequence>
<dbReference type="PANTHER" id="PTHR35794:SF2">
    <property type="entry name" value="CELL DIVISION PROTEIN DIVIVA"/>
    <property type="match status" value="1"/>
</dbReference>
<feature type="region of interest" description="Disordered" evidence="8">
    <location>
        <begin position="50"/>
        <end position="71"/>
    </location>
</feature>
<keyword evidence="3" id="KW-0963">Cytoplasm</keyword>
<accession>A0A9D1CR41</accession>
<dbReference type="InterPro" id="IPR019933">
    <property type="entry name" value="DivIVA_domain"/>
</dbReference>
<dbReference type="AlphaFoldDB" id="A0A9D1CR41"/>
<comment type="caution">
    <text evidence="9">The sequence shown here is derived from an EMBL/GenBank/DDBJ whole genome shotgun (WGS) entry which is preliminary data.</text>
</comment>
<comment type="similarity">
    <text evidence="2">Belongs to the DivIVA family.</text>
</comment>
<evidence type="ECO:0000313" key="10">
    <source>
        <dbReference type="Proteomes" id="UP000886887"/>
    </source>
</evidence>
<evidence type="ECO:0000256" key="2">
    <source>
        <dbReference type="ARBA" id="ARBA00009008"/>
    </source>
</evidence>
<organism evidence="9 10">
    <name type="scientific">Candidatus Onthenecus intestinigallinarum</name>
    <dbReference type="NCBI Taxonomy" id="2840875"/>
    <lineage>
        <taxon>Bacteria</taxon>
        <taxon>Bacillati</taxon>
        <taxon>Bacillota</taxon>
        <taxon>Clostridia</taxon>
        <taxon>Eubacteriales</taxon>
        <taxon>Candidatus Onthenecus</taxon>
    </lineage>
</organism>
<dbReference type="Proteomes" id="UP000886887">
    <property type="component" value="Unassembled WGS sequence"/>
</dbReference>
<reference evidence="9" key="1">
    <citation type="submission" date="2020-10" db="EMBL/GenBank/DDBJ databases">
        <authorList>
            <person name="Gilroy R."/>
        </authorList>
    </citation>
    <scope>NUCLEOTIDE SEQUENCE</scope>
    <source>
        <strain evidence="9">ChiSxjej2B14-6234</strain>
    </source>
</reference>
<gene>
    <name evidence="9" type="ORF">IAB73_10195</name>
</gene>
<evidence type="ECO:0000256" key="7">
    <source>
        <dbReference type="SAM" id="Coils"/>
    </source>
</evidence>
<proteinExistence type="inferred from homology"/>
<dbReference type="Pfam" id="PF05103">
    <property type="entry name" value="DivIVA"/>
    <property type="match status" value="1"/>
</dbReference>